<dbReference type="GO" id="GO:0006325">
    <property type="term" value="P:chromatin organization"/>
    <property type="evidence" value="ECO:0007669"/>
    <property type="project" value="UniProtKB-KW"/>
</dbReference>
<evidence type="ECO:0000256" key="3">
    <source>
        <dbReference type="ARBA" id="ARBA00023163"/>
    </source>
</evidence>
<dbReference type="Proteomes" id="UP000750334">
    <property type="component" value="Unassembled WGS sequence"/>
</dbReference>
<feature type="region of interest" description="Disordered" evidence="5">
    <location>
        <begin position="1"/>
        <end position="22"/>
    </location>
</feature>
<name>A0A9P7B7M6_MAUEX</name>
<protein>
    <submittedName>
        <fullName evidence="7">Chromatin structure-remodeling complex protein rsc9</fullName>
    </submittedName>
</protein>
<evidence type="ECO:0000313" key="7">
    <source>
        <dbReference type="EMBL" id="KAG0662740.1"/>
    </source>
</evidence>
<keyword evidence="3" id="KW-0804">Transcription</keyword>
<reference evidence="7 8" key="1">
    <citation type="submission" date="2020-11" db="EMBL/GenBank/DDBJ databases">
        <title>Kefir isolates.</title>
        <authorList>
            <person name="Marcisauskas S."/>
            <person name="Kim Y."/>
            <person name="Blasche S."/>
        </authorList>
    </citation>
    <scope>NUCLEOTIDE SEQUENCE [LARGE SCALE GENOMIC DNA]</scope>
    <source>
        <strain evidence="7 8">OG2</strain>
    </source>
</reference>
<organism evidence="7 8">
    <name type="scientific">Maudiozyma exigua</name>
    <name type="common">Yeast</name>
    <name type="synonym">Kazachstania exigua</name>
    <dbReference type="NCBI Taxonomy" id="34358"/>
    <lineage>
        <taxon>Eukaryota</taxon>
        <taxon>Fungi</taxon>
        <taxon>Dikarya</taxon>
        <taxon>Ascomycota</taxon>
        <taxon>Saccharomycotina</taxon>
        <taxon>Saccharomycetes</taxon>
        <taxon>Saccharomycetales</taxon>
        <taxon>Saccharomycetaceae</taxon>
        <taxon>Maudiozyma</taxon>
    </lineage>
</organism>
<evidence type="ECO:0000256" key="4">
    <source>
        <dbReference type="ARBA" id="ARBA00023242"/>
    </source>
</evidence>
<sequence length="596" mass="67049">MSGSDHNSPITGAFITPTMTPTPVTGMSSSNLTNEMNPVANTFESIIPIPVTVSRAQSKGIITGPLSNPNSLQYSLSNLNIFQNLPSETKHGVDDLTRMKMALLSPIQIERKWALKKYLAYSNKAPYMISLKNLPDLLPSFVNFIIQMKPLIEKFNDPIIVDLESMNIIQNGINSLLILRNLAQDMDSIQVLIKDESIKQFILFVLVKFKENLSSDSDWFVYQSNTSFFNEIIHYIVDLMEAISTYLAPAGKNNPYFQSLVEILKFTKDRYIIISILRSLSRLLVRSKEDEESAADSLDANILSHIVSLLLIDCDSELVIASLDFLYQYILPGNSRINILLTDKQRFATLTTVLPKLLTYNVRTPNYSMLSKQQIRLIKRIKSDAPKDAPTLSDSLFQELVKLNEPMRSTAWLRCCFEPATDEEVKQIILWRSYESKFNIRVKETGRKLLPAVEFIKNVSNAFNNASAMVLTDPKTGKKRFVIKGIQPRRKAVSIEEGKIASRNSVKDDNHNSKFIDDSGIIKRSEQEPLHAVTFPTKLSDVSKVASTFLCLISNDDKNSGSELCKKIKPVVLHKLADVPPLSSALSEYLDNTANI</sequence>
<feature type="compositionally biased region" description="Polar residues" evidence="5">
    <location>
        <begin position="1"/>
        <end position="10"/>
    </location>
</feature>
<dbReference type="OrthoDB" id="338531at2759"/>
<dbReference type="GO" id="GO:0006355">
    <property type="term" value="P:regulation of DNA-templated transcription"/>
    <property type="evidence" value="ECO:0007669"/>
    <property type="project" value="InterPro"/>
</dbReference>
<proteinExistence type="predicted"/>
<dbReference type="PANTHER" id="PTHR22970">
    <property type="entry name" value="AT-RICH INTERACTIVE DOMAIN-CONTAINING PROTEIN 2"/>
    <property type="match status" value="1"/>
</dbReference>
<dbReference type="SUPFAM" id="SSF48371">
    <property type="entry name" value="ARM repeat"/>
    <property type="match status" value="1"/>
</dbReference>
<gene>
    <name evidence="7" type="primary">RSC9</name>
    <name evidence="7" type="ORF">C6P45_001039</name>
</gene>
<dbReference type="InterPro" id="IPR003150">
    <property type="entry name" value="DNA-bd_RFX"/>
</dbReference>
<dbReference type="PROSITE" id="PS51526">
    <property type="entry name" value="RFX_DBD"/>
    <property type="match status" value="1"/>
</dbReference>
<dbReference type="AlphaFoldDB" id="A0A9P7B7M6"/>
<keyword evidence="2" id="KW-0805">Transcription regulation</keyword>
<evidence type="ECO:0000256" key="2">
    <source>
        <dbReference type="ARBA" id="ARBA00023015"/>
    </source>
</evidence>
<evidence type="ECO:0000256" key="1">
    <source>
        <dbReference type="ARBA" id="ARBA00022853"/>
    </source>
</evidence>
<feature type="domain" description="RFX-type winged-helix" evidence="6">
    <location>
        <begin position="409"/>
        <end position="490"/>
    </location>
</feature>
<keyword evidence="8" id="KW-1185">Reference proteome</keyword>
<dbReference type="InterPro" id="IPR052406">
    <property type="entry name" value="Chromatin_Remodeling_Comp"/>
</dbReference>
<accession>A0A9P7B7M6</accession>
<dbReference type="PANTHER" id="PTHR22970:SF14">
    <property type="entry name" value="AT-RICH INTERACTIVE DOMAIN-CONTAINING PROTEIN 2"/>
    <property type="match status" value="1"/>
</dbReference>
<keyword evidence="1" id="KW-0156">Chromatin regulator</keyword>
<evidence type="ECO:0000256" key="5">
    <source>
        <dbReference type="SAM" id="MobiDB-lite"/>
    </source>
</evidence>
<dbReference type="GO" id="GO:0016586">
    <property type="term" value="C:RSC-type complex"/>
    <property type="evidence" value="ECO:0007669"/>
    <property type="project" value="TreeGrafter"/>
</dbReference>
<evidence type="ECO:0000259" key="6">
    <source>
        <dbReference type="PROSITE" id="PS51526"/>
    </source>
</evidence>
<dbReference type="EMBL" id="PUHR01000141">
    <property type="protein sequence ID" value="KAG0662740.1"/>
    <property type="molecule type" value="Genomic_DNA"/>
</dbReference>
<dbReference type="InterPro" id="IPR016024">
    <property type="entry name" value="ARM-type_fold"/>
</dbReference>
<keyword evidence="4" id="KW-0539">Nucleus</keyword>
<dbReference type="GO" id="GO:0003677">
    <property type="term" value="F:DNA binding"/>
    <property type="evidence" value="ECO:0007669"/>
    <property type="project" value="InterPro"/>
</dbReference>
<comment type="caution">
    <text evidence="7">The sequence shown here is derived from an EMBL/GenBank/DDBJ whole genome shotgun (WGS) entry which is preliminary data.</text>
</comment>
<evidence type="ECO:0000313" key="8">
    <source>
        <dbReference type="Proteomes" id="UP000750334"/>
    </source>
</evidence>